<feature type="compositionally biased region" description="Polar residues" evidence="8">
    <location>
        <begin position="310"/>
        <end position="332"/>
    </location>
</feature>
<evidence type="ECO:0000256" key="3">
    <source>
        <dbReference type="ARBA" id="ARBA00011375"/>
    </source>
</evidence>
<evidence type="ECO:0000256" key="9">
    <source>
        <dbReference type="SAM" id="Phobius"/>
    </source>
</evidence>
<feature type="compositionally biased region" description="Basic and acidic residues" evidence="8">
    <location>
        <begin position="294"/>
        <end position="309"/>
    </location>
</feature>
<evidence type="ECO:0000256" key="8">
    <source>
        <dbReference type="SAM" id="MobiDB-lite"/>
    </source>
</evidence>
<dbReference type="InterPro" id="IPR024395">
    <property type="entry name" value="CLASP_N_dom"/>
</dbReference>
<evidence type="ECO:0000256" key="7">
    <source>
        <dbReference type="ARBA" id="ARBA00024889"/>
    </source>
</evidence>
<dbReference type="OrthoDB" id="46159at2759"/>
<evidence type="ECO:0000313" key="12">
    <source>
        <dbReference type="Proteomes" id="UP000248423"/>
    </source>
</evidence>
<dbReference type="InterPro" id="IPR011989">
    <property type="entry name" value="ARM-like"/>
</dbReference>
<feature type="domain" description="TOG" evidence="10">
    <location>
        <begin position="47"/>
        <end position="284"/>
    </location>
</feature>
<dbReference type="GO" id="GO:0005881">
    <property type="term" value="C:cytoplasmic microtubule"/>
    <property type="evidence" value="ECO:0007669"/>
    <property type="project" value="TreeGrafter"/>
</dbReference>
<comment type="function">
    <text evidence="7">Microtubule binding protein that promotes the stabilization of dynamic microtubules. Required for mitotic spindle formation.</text>
</comment>
<comment type="similarity">
    <text evidence="2">Belongs to the CLASP family.</text>
</comment>
<evidence type="ECO:0000256" key="5">
    <source>
        <dbReference type="ARBA" id="ARBA00022701"/>
    </source>
</evidence>
<dbReference type="GO" id="GO:0008017">
    <property type="term" value="F:microtubule binding"/>
    <property type="evidence" value="ECO:0007669"/>
    <property type="project" value="TreeGrafter"/>
</dbReference>
<dbReference type="SUPFAM" id="SSF48371">
    <property type="entry name" value="ARM repeat"/>
    <property type="match status" value="1"/>
</dbReference>
<feature type="transmembrane region" description="Helical" evidence="9">
    <location>
        <begin position="15"/>
        <end position="44"/>
    </location>
</feature>
<dbReference type="PANTHER" id="PTHR21567:SF9">
    <property type="entry name" value="CLIP-ASSOCIATING PROTEIN"/>
    <property type="match status" value="1"/>
</dbReference>
<reference evidence="11 12" key="1">
    <citation type="submission" date="2018-02" db="EMBL/GenBank/DDBJ databases">
        <title>The genomes of Aspergillus section Nigri reveals drivers in fungal speciation.</title>
        <authorList>
            <consortium name="DOE Joint Genome Institute"/>
            <person name="Vesth T.C."/>
            <person name="Nybo J."/>
            <person name="Theobald S."/>
            <person name="Brandl J."/>
            <person name="Frisvad J.C."/>
            <person name="Nielsen K.F."/>
            <person name="Lyhne E.K."/>
            <person name="Kogle M.E."/>
            <person name="Kuo A."/>
            <person name="Riley R."/>
            <person name="Clum A."/>
            <person name="Nolan M."/>
            <person name="Lipzen A."/>
            <person name="Salamov A."/>
            <person name="Henrissat B."/>
            <person name="Wiebenga A."/>
            <person name="De vries R.P."/>
            <person name="Grigoriev I.V."/>
            <person name="Mortensen U.H."/>
            <person name="Andersen M.R."/>
            <person name="Baker S.E."/>
        </authorList>
    </citation>
    <scope>NUCLEOTIDE SEQUENCE [LARGE SCALE GENOMIC DNA]</scope>
    <source>
        <strain evidence="11 12">CBS 121057</strain>
    </source>
</reference>
<keyword evidence="12" id="KW-1185">Reference proteome</keyword>
<dbReference type="PANTHER" id="PTHR21567">
    <property type="entry name" value="CLASP"/>
    <property type="match status" value="1"/>
</dbReference>
<keyword evidence="5" id="KW-0493">Microtubule</keyword>
<dbReference type="GO" id="GO:0005815">
    <property type="term" value="C:microtubule organizing center"/>
    <property type="evidence" value="ECO:0007669"/>
    <property type="project" value="TreeGrafter"/>
</dbReference>
<dbReference type="GO" id="GO:0005876">
    <property type="term" value="C:spindle microtubule"/>
    <property type="evidence" value="ECO:0007669"/>
    <property type="project" value="TreeGrafter"/>
</dbReference>
<keyword evidence="6" id="KW-0131">Cell cycle</keyword>
<dbReference type="GO" id="GO:1990023">
    <property type="term" value="C:mitotic spindle midzone"/>
    <property type="evidence" value="ECO:0007669"/>
    <property type="project" value="TreeGrafter"/>
</dbReference>
<evidence type="ECO:0000259" key="10">
    <source>
        <dbReference type="SMART" id="SM01349"/>
    </source>
</evidence>
<dbReference type="GO" id="GO:0051301">
    <property type="term" value="P:cell division"/>
    <property type="evidence" value="ECO:0007669"/>
    <property type="project" value="UniProtKB-KW"/>
</dbReference>
<name>A0A319EGZ3_ASPSB</name>
<dbReference type="InterPro" id="IPR034085">
    <property type="entry name" value="TOG"/>
</dbReference>
<comment type="subcellular location">
    <subcellularLocation>
        <location evidence="1">Cytoplasm</location>
        <location evidence="1">Cytoskeleton</location>
        <location evidence="1">Spindle</location>
    </subcellularLocation>
</comment>
<dbReference type="Gene3D" id="1.25.10.10">
    <property type="entry name" value="Leucine-rich Repeat Variant"/>
    <property type="match status" value="2"/>
</dbReference>
<feature type="non-terminal residue" evidence="11">
    <location>
        <position position="688"/>
    </location>
</feature>
<keyword evidence="9" id="KW-1133">Transmembrane helix</keyword>
<keyword evidence="4" id="KW-0132">Cell division</keyword>
<organism evidence="11 12">
    <name type="scientific">Aspergillus sclerotiicarbonarius (strain CBS 121057 / IBT 28362)</name>
    <dbReference type="NCBI Taxonomy" id="1448318"/>
    <lineage>
        <taxon>Eukaryota</taxon>
        <taxon>Fungi</taxon>
        <taxon>Dikarya</taxon>
        <taxon>Ascomycota</taxon>
        <taxon>Pezizomycotina</taxon>
        <taxon>Eurotiomycetes</taxon>
        <taxon>Eurotiomycetidae</taxon>
        <taxon>Eurotiales</taxon>
        <taxon>Aspergillaceae</taxon>
        <taxon>Aspergillus</taxon>
        <taxon>Aspergillus subgen. Circumdati</taxon>
    </lineage>
</organism>
<protein>
    <submittedName>
        <fullName evidence="11">ARM repeat-containing protein</fullName>
    </submittedName>
</protein>
<dbReference type="SMART" id="SM01349">
    <property type="entry name" value="TOG"/>
    <property type="match status" value="2"/>
</dbReference>
<keyword evidence="6" id="KW-0498">Mitosis</keyword>
<sequence>MPAIRFDVSVGTTELALLVTLFLFLSPFKVLLFFVTFTLIHALLSGNLAELQPLLAKMEQKAAELVAILKNANLAIDAKVTFLNGVKSDIKQKNVPENAVPSIFEALQLSIGSQHSALLSAGFSTLGHFLKRLFIQEQHQLVALQGRHLYSLLLERLGDPKERIRAQAAQAFTDLWPAAGRDVETYVLGMGLTHRNHRTKETSMIWLANVSLLPHPMTKNHGLLFRSYVPSLVACLEDADNAVRNTAKSTVVELFQNAPAHAKSDLRKQMSEFNVRKSIASFILANIGMESDESEHVSRPVSRMTDRPVSRTNQRPPSRTSQRPVSRTSQRPPSRVDSTDTVIRRLVRPVSPQKPTASVAPPKPTFGAIPQDDEQVEPLIVSSSEEIDDIVEDMLPYFKGRETEDNWMRRERSVLTLRRLLYGNARDDYPDELKEDIKLILDGIFKAVNSLRTTLGTNGCLLVQDIARKFGPKIDSIMMEIIMQHLIKLCAGMKKIIAQNGNATVDIVIRNVSYTHRILQHVASASEDKNVQLRLYSAGWFRTLITKQAKTKASIEHCGGVELIEKGLRKGLSDANPGVREEMRRTFWTFHSVWPTRAQTIMSDLDLKSRSLLEKDPANPNIEHANTDVPSNSSITPHKPPRSVAALKEAIAATKKRYLAPQQALPPRPESSSHVSSLSSAPMRPAGK</sequence>
<feature type="region of interest" description="Disordered" evidence="8">
    <location>
        <begin position="293"/>
        <end position="370"/>
    </location>
</feature>
<feature type="domain" description="TOG" evidence="10">
    <location>
        <begin position="378"/>
        <end position="625"/>
    </location>
</feature>
<dbReference type="Pfam" id="PF12348">
    <property type="entry name" value="CLASP_N"/>
    <property type="match status" value="2"/>
</dbReference>
<dbReference type="VEuPathDB" id="FungiDB:BO78DRAFT_314558"/>
<evidence type="ECO:0000256" key="2">
    <source>
        <dbReference type="ARBA" id="ARBA00009549"/>
    </source>
</evidence>
<keyword evidence="9" id="KW-0472">Membrane</keyword>
<accession>A0A319EGZ3</accession>
<evidence type="ECO:0000256" key="4">
    <source>
        <dbReference type="ARBA" id="ARBA00022618"/>
    </source>
</evidence>
<evidence type="ECO:0000313" key="11">
    <source>
        <dbReference type="EMBL" id="PYI06935.1"/>
    </source>
</evidence>
<feature type="region of interest" description="Disordered" evidence="8">
    <location>
        <begin position="616"/>
        <end position="688"/>
    </location>
</feature>
<dbReference type="EMBL" id="KZ826346">
    <property type="protein sequence ID" value="PYI06935.1"/>
    <property type="molecule type" value="Genomic_DNA"/>
</dbReference>
<dbReference type="Proteomes" id="UP000248423">
    <property type="component" value="Unassembled WGS sequence"/>
</dbReference>
<dbReference type="AlphaFoldDB" id="A0A319EGZ3"/>
<dbReference type="GO" id="GO:0090307">
    <property type="term" value="P:mitotic spindle assembly"/>
    <property type="evidence" value="ECO:0007669"/>
    <property type="project" value="TreeGrafter"/>
</dbReference>
<proteinExistence type="inferred from homology"/>
<dbReference type="STRING" id="1448318.A0A319EGZ3"/>
<dbReference type="GO" id="GO:0060172">
    <property type="term" value="P:astral microtubule depolymerization"/>
    <property type="evidence" value="ECO:0007669"/>
    <property type="project" value="TreeGrafter"/>
</dbReference>
<keyword evidence="9" id="KW-0812">Transmembrane</keyword>
<comment type="subunit">
    <text evidence="3">Interacts with microtubules.</text>
</comment>
<evidence type="ECO:0000256" key="6">
    <source>
        <dbReference type="ARBA" id="ARBA00022776"/>
    </source>
</evidence>
<evidence type="ECO:0000256" key="1">
    <source>
        <dbReference type="ARBA" id="ARBA00004186"/>
    </source>
</evidence>
<dbReference type="InterPro" id="IPR016024">
    <property type="entry name" value="ARM-type_fold"/>
</dbReference>
<gene>
    <name evidence="11" type="ORF">BO78DRAFT_314558</name>
</gene>